<evidence type="ECO:0000313" key="4">
    <source>
        <dbReference type="Proteomes" id="UP000270487"/>
    </source>
</evidence>
<name>A0A0F7HF23_SERFO</name>
<keyword evidence="1" id="KW-1133">Transmembrane helix</keyword>
<evidence type="ECO:0000256" key="1">
    <source>
        <dbReference type="SAM" id="Phobius"/>
    </source>
</evidence>
<dbReference type="AlphaFoldDB" id="A0A0F7HF23"/>
<evidence type="ECO:0000313" key="3">
    <source>
        <dbReference type="EMBL" id="VTR18117.1"/>
    </source>
</evidence>
<gene>
    <name evidence="3" type="ORF">NCTC12965_00537</name>
    <name evidence="2" type="ORF">NCTC13193_03297</name>
</gene>
<dbReference type="EMBL" id="LR134492">
    <property type="protein sequence ID" value="VEI71303.1"/>
    <property type="molecule type" value="Genomic_DNA"/>
</dbReference>
<sequence>MTQTANPIPAPSRRLKVVYGWYVYTVYALLIFNLYLAVYNTCVRHPFESPLISMAHSLFIAFLLSQILKKRTGFSWVLLIYFMTMRLYYANILHTEFSTASLSLVWIVITMLLAGTLTVRQFNTNKVQQEGLARFGWRQWAVLIGITAILTLLVTRDYLG</sequence>
<keyword evidence="1" id="KW-0812">Transmembrane</keyword>
<feature type="transmembrane region" description="Helical" evidence="1">
    <location>
        <begin position="51"/>
        <end position="68"/>
    </location>
</feature>
<protein>
    <submittedName>
        <fullName evidence="2">Uncharacterized protein</fullName>
    </submittedName>
</protein>
<reference evidence="2 4" key="1">
    <citation type="submission" date="2018-12" db="EMBL/GenBank/DDBJ databases">
        <authorList>
            <consortium name="Pathogen Informatics"/>
        </authorList>
    </citation>
    <scope>NUCLEOTIDE SEQUENCE [LARGE SCALE GENOMIC DNA]</scope>
    <source>
        <strain evidence="3">NCTC12965</strain>
        <strain evidence="2 4">NCTC13193</strain>
    </source>
</reference>
<feature type="transmembrane region" description="Helical" evidence="1">
    <location>
        <begin position="140"/>
        <end position="159"/>
    </location>
</feature>
<organism evidence="2 4">
    <name type="scientific">Serratia fonticola</name>
    <dbReference type="NCBI Taxonomy" id="47917"/>
    <lineage>
        <taxon>Bacteria</taxon>
        <taxon>Pseudomonadati</taxon>
        <taxon>Pseudomonadota</taxon>
        <taxon>Gammaproteobacteria</taxon>
        <taxon>Enterobacterales</taxon>
        <taxon>Yersiniaceae</taxon>
        <taxon>Serratia</taxon>
    </lineage>
</organism>
<feature type="transmembrane region" description="Helical" evidence="1">
    <location>
        <begin position="21"/>
        <end position="39"/>
    </location>
</feature>
<dbReference type="EMBL" id="CABEEZ010000016">
    <property type="protein sequence ID" value="VTR18117.1"/>
    <property type="molecule type" value="Genomic_DNA"/>
</dbReference>
<dbReference type="RefSeq" id="WP_024485403.1">
    <property type="nucleotide sequence ID" value="NZ_CAMKUH010000002.1"/>
</dbReference>
<evidence type="ECO:0000313" key="2">
    <source>
        <dbReference type="EMBL" id="VEI71303.1"/>
    </source>
</evidence>
<dbReference type="GeneID" id="30322944"/>
<accession>A0A0F7HF23</accession>
<feature type="transmembrane region" description="Helical" evidence="1">
    <location>
        <begin position="100"/>
        <end position="119"/>
    </location>
</feature>
<keyword evidence="1" id="KW-0472">Membrane</keyword>
<dbReference type="Proteomes" id="UP000270487">
    <property type="component" value="Chromosome"/>
</dbReference>
<dbReference type="KEGG" id="sfw:WN53_22435"/>
<proteinExistence type="predicted"/>
<feature type="transmembrane region" description="Helical" evidence="1">
    <location>
        <begin position="75"/>
        <end position="94"/>
    </location>
</feature>